<dbReference type="GO" id="GO:0030145">
    <property type="term" value="F:manganese ion binding"/>
    <property type="evidence" value="ECO:0007669"/>
    <property type="project" value="TreeGrafter"/>
</dbReference>
<evidence type="ECO:0000313" key="3">
    <source>
        <dbReference type="EMBL" id="OAG94486.1"/>
    </source>
</evidence>
<feature type="binding site" evidence="2">
    <location>
        <position position="33"/>
    </location>
    <ligand>
        <name>substrate</name>
    </ligand>
</feature>
<dbReference type="Gene3D" id="3.40.1180.10">
    <property type="entry name" value="Decaprenyl diphosphate synthase-like"/>
    <property type="match status" value="1"/>
</dbReference>
<dbReference type="FunFam" id="3.40.1180.10:FF:000001">
    <property type="entry name" value="(2E,6E)-farnesyl-diphosphate-specific ditrans,polycis-undecaprenyl-diphosphate synthase"/>
    <property type="match status" value="1"/>
</dbReference>
<comment type="subunit">
    <text evidence="2">Homodimer.</text>
</comment>
<organism evidence="3 5">
    <name type="scientific">Ferroacidibacillus organovorans</name>
    <dbReference type="NCBI Taxonomy" id="1765683"/>
    <lineage>
        <taxon>Bacteria</taxon>
        <taxon>Bacillati</taxon>
        <taxon>Bacillota</taxon>
        <taxon>Bacilli</taxon>
        <taxon>Bacillales</taxon>
        <taxon>Alicyclobacillaceae</taxon>
        <taxon>Ferroacidibacillus</taxon>
    </lineage>
</organism>
<comment type="function">
    <text evidence="2">Catalyzes the condensation of isopentenyl diphosphate (IPP) with allylic pyrophosphates generating different type of terpenoids.</text>
</comment>
<dbReference type="NCBIfam" id="NF011405">
    <property type="entry name" value="PRK14830.1"/>
    <property type="match status" value="1"/>
</dbReference>
<dbReference type="EMBL" id="LSUQ01000010">
    <property type="protein sequence ID" value="OAG94486.1"/>
    <property type="molecule type" value="Genomic_DNA"/>
</dbReference>
<feature type="binding site" evidence="2">
    <location>
        <begin position="202"/>
        <end position="204"/>
    </location>
    <ligand>
        <name>substrate</name>
    </ligand>
</feature>
<dbReference type="InterPro" id="IPR036424">
    <property type="entry name" value="UPP_synth-like_sf"/>
</dbReference>
<dbReference type="PANTHER" id="PTHR10291">
    <property type="entry name" value="DEHYDRODOLICHYL DIPHOSPHATE SYNTHASE FAMILY MEMBER"/>
    <property type="match status" value="1"/>
</dbReference>
<gene>
    <name evidence="3" type="ORF">AYW79_05465</name>
    <name evidence="4" type="ORF">B2M26_11390</name>
</gene>
<feature type="active site" description="Proton acceptor" evidence="2">
    <location>
        <position position="76"/>
    </location>
</feature>
<evidence type="ECO:0000256" key="1">
    <source>
        <dbReference type="ARBA" id="ARBA00022679"/>
    </source>
</evidence>
<comment type="caution">
    <text evidence="3">The sequence shown here is derived from an EMBL/GenBank/DDBJ whole genome shotgun (WGS) entry which is preliminary data.</text>
</comment>
<reference evidence="3 5" key="1">
    <citation type="submission" date="2016-02" db="EMBL/GenBank/DDBJ databases">
        <title>Draft genome sequence of Acidibacillus ferrooxidans SLC66.</title>
        <authorList>
            <person name="Oliveira G."/>
            <person name="Nancucheo I."/>
            <person name="Dall'Agnol H."/>
            <person name="Johnson B."/>
            <person name="Oliveira R."/>
            <person name="Nunes G.L."/>
            <person name="Tzotzos G."/>
            <person name="Orellana S.C."/>
            <person name="Salim A.C."/>
            <person name="Araujo F.M."/>
        </authorList>
    </citation>
    <scope>NUCLEOTIDE SEQUENCE [LARGE SCALE GENOMIC DNA]</scope>
    <source>
        <strain evidence="3 5">SLC66</strain>
    </source>
</reference>
<feature type="binding site" evidence="2">
    <location>
        <position position="196"/>
    </location>
    <ligand>
        <name>substrate</name>
    </ligand>
</feature>
<dbReference type="GO" id="GO:0000287">
    <property type="term" value="F:magnesium ion binding"/>
    <property type="evidence" value="ECO:0007669"/>
    <property type="project" value="UniProtKB-UniRule"/>
</dbReference>
<feature type="binding site" evidence="2">
    <location>
        <begin position="73"/>
        <end position="75"/>
    </location>
    <ligand>
        <name>substrate</name>
    </ligand>
</feature>
<reference evidence="4 6" key="2">
    <citation type="submission" date="2017-02" db="EMBL/GenBank/DDBJ databases">
        <title>Draft genome of Acidibacillus ferrooxidans Huett2.</title>
        <authorList>
            <person name="Schopf S."/>
        </authorList>
    </citation>
    <scope>NUCLEOTIDE SEQUENCE [LARGE SCALE GENOMIC DNA]</scope>
    <source>
        <strain evidence="4 6">Huett2</strain>
    </source>
</reference>
<sequence>MFKSKARSVRLQIPEGMPVPQHVAVIMDGNGRWATVRGLPRMAGHHAGMGAMRDVIRAADDVGVKFLTMYAFSTENWKRPRQEIQYLWQLLEEFFLRDIKELIERNVVIRFIGDTTHLPLASQKTIERAKEMTCSNTGMVVQFALNYGSRLEIVEAIKAIAKRVESGELSPDDIDDSVLSSHLSTAGIPDPDLLIRTSGDQRISNFLLWQIAYAELYFCDKLWPEFHREDFLAALESYGRRERRFGGLK</sequence>
<dbReference type="AlphaFoldDB" id="A0A161QIX0"/>
<feature type="binding site" evidence="2">
    <location>
        <position position="79"/>
    </location>
    <ligand>
        <name>substrate</name>
    </ligand>
</feature>
<dbReference type="STRING" id="1765683.B2M26_11390"/>
<feature type="binding site" evidence="2">
    <location>
        <position position="215"/>
    </location>
    <ligand>
        <name>Mg(2+)</name>
        <dbReference type="ChEBI" id="CHEBI:18420"/>
    </ligand>
</feature>
<evidence type="ECO:0000313" key="4">
    <source>
        <dbReference type="EMBL" id="OPG15737.1"/>
    </source>
</evidence>
<dbReference type="Proteomes" id="UP000077421">
    <property type="component" value="Unassembled WGS sequence"/>
</dbReference>
<evidence type="ECO:0000313" key="6">
    <source>
        <dbReference type="Proteomes" id="UP000190229"/>
    </source>
</evidence>
<keyword evidence="2" id="KW-0479">Metal-binding</keyword>
<dbReference type="PANTHER" id="PTHR10291:SF0">
    <property type="entry name" value="DEHYDRODOLICHYL DIPHOSPHATE SYNTHASE 2"/>
    <property type="match status" value="1"/>
</dbReference>
<comment type="similarity">
    <text evidence="2">Belongs to the UPP synthase family.</text>
</comment>
<keyword evidence="6" id="KW-1185">Reference proteome</keyword>
<feature type="active site" evidence="2">
    <location>
        <position position="28"/>
    </location>
</feature>
<feature type="binding site" evidence="2">
    <location>
        <position position="28"/>
    </location>
    <ligand>
        <name>Mg(2+)</name>
        <dbReference type="ChEBI" id="CHEBI:18420"/>
    </ligand>
</feature>
<dbReference type="CDD" id="cd00475">
    <property type="entry name" value="Cis_IPPS"/>
    <property type="match status" value="1"/>
</dbReference>
<dbReference type="SUPFAM" id="SSF64005">
    <property type="entry name" value="Undecaprenyl diphosphate synthase"/>
    <property type="match status" value="1"/>
</dbReference>
<dbReference type="PROSITE" id="PS01066">
    <property type="entry name" value="UPP_SYNTHASE"/>
    <property type="match status" value="1"/>
</dbReference>
<dbReference type="GO" id="GO:0005829">
    <property type="term" value="C:cytosol"/>
    <property type="evidence" value="ECO:0007669"/>
    <property type="project" value="TreeGrafter"/>
</dbReference>
<name>A0A161QIX0_9BACL</name>
<accession>A0A161QIX0</accession>
<dbReference type="InterPro" id="IPR018520">
    <property type="entry name" value="UPP_synth-like_CS"/>
</dbReference>
<dbReference type="Pfam" id="PF01255">
    <property type="entry name" value="Prenyltransf"/>
    <property type="match status" value="1"/>
</dbReference>
<evidence type="ECO:0000313" key="5">
    <source>
        <dbReference type="Proteomes" id="UP000077421"/>
    </source>
</evidence>
<dbReference type="GO" id="GO:0016094">
    <property type="term" value="P:polyprenol biosynthetic process"/>
    <property type="evidence" value="ECO:0007669"/>
    <property type="project" value="TreeGrafter"/>
</dbReference>
<dbReference type="EMBL" id="MWPS01000027">
    <property type="protein sequence ID" value="OPG15737.1"/>
    <property type="molecule type" value="Genomic_DNA"/>
</dbReference>
<dbReference type="NCBIfam" id="TIGR00055">
    <property type="entry name" value="uppS"/>
    <property type="match status" value="1"/>
</dbReference>
<proteinExistence type="inferred from homology"/>
<dbReference type="HAMAP" id="MF_01139">
    <property type="entry name" value="ISPT"/>
    <property type="match status" value="1"/>
</dbReference>
<keyword evidence="1 2" id="KW-0808">Transferase</keyword>
<evidence type="ECO:0000256" key="2">
    <source>
        <dbReference type="HAMAP-Rule" id="MF_01139"/>
    </source>
</evidence>
<feature type="binding site" evidence="2">
    <location>
        <begin position="29"/>
        <end position="32"/>
    </location>
    <ligand>
        <name>substrate</name>
    </ligand>
</feature>
<dbReference type="EC" id="2.5.1.-" evidence="2"/>
<dbReference type="GO" id="GO:0008834">
    <property type="term" value="F:ditrans,polycis-undecaprenyl-diphosphate synthase [(2E,6E)-farnesyl-diphosphate specific] activity"/>
    <property type="evidence" value="ECO:0007669"/>
    <property type="project" value="TreeGrafter"/>
</dbReference>
<feature type="binding site" evidence="2">
    <location>
        <position position="45"/>
    </location>
    <ligand>
        <name>substrate</name>
    </ligand>
</feature>
<protein>
    <recommendedName>
        <fullName evidence="2">Isoprenyl transferase</fullName>
        <ecNumber evidence="2">2.5.1.-</ecNumber>
    </recommendedName>
</protein>
<feature type="binding site" evidence="2">
    <location>
        <position position="41"/>
    </location>
    <ligand>
        <name>substrate</name>
    </ligand>
</feature>
<dbReference type="InterPro" id="IPR001441">
    <property type="entry name" value="UPP_synth-like"/>
</dbReference>
<dbReference type="Proteomes" id="UP000190229">
    <property type="component" value="Unassembled WGS sequence"/>
</dbReference>
<keyword evidence="2" id="KW-0460">Magnesium</keyword>
<feature type="binding site" evidence="2">
    <location>
        <position position="77"/>
    </location>
    <ligand>
        <name>substrate</name>
    </ligand>
</feature>
<comment type="cofactor">
    <cofactor evidence="2">
        <name>Mg(2+)</name>
        <dbReference type="ChEBI" id="CHEBI:18420"/>
    </cofactor>
    <text evidence="2">Binds 2 magnesium ions per subunit.</text>
</comment>